<sequence length="45" mass="5495">MIFDGQNTNRETWFSHEKLKSSPWNDLSSTTPYIFSLRGFRIWNW</sequence>
<accession>A0A0L8GAV6</accession>
<evidence type="ECO:0000313" key="1">
    <source>
        <dbReference type="EMBL" id="KOF74147.1"/>
    </source>
</evidence>
<name>A0A0L8GAV6_OCTBM</name>
<dbReference type="EMBL" id="KQ422824">
    <property type="protein sequence ID" value="KOF74147.1"/>
    <property type="molecule type" value="Genomic_DNA"/>
</dbReference>
<reference evidence="1" key="1">
    <citation type="submission" date="2015-07" db="EMBL/GenBank/DDBJ databases">
        <title>MeaNS - Measles Nucleotide Surveillance Program.</title>
        <authorList>
            <person name="Tran T."/>
            <person name="Druce J."/>
        </authorList>
    </citation>
    <scope>NUCLEOTIDE SEQUENCE</scope>
    <source>
        <strain evidence="1">UCB-OBI-ISO-001</strain>
        <tissue evidence="1">Gonad</tissue>
    </source>
</reference>
<gene>
    <name evidence="1" type="ORF">OCBIM_22036665mg</name>
</gene>
<protein>
    <submittedName>
        <fullName evidence="1">Uncharacterized protein</fullName>
    </submittedName>
</protein>
<dbReference type="AlphaFoldDB" id="A0A0L8GAV6"/>
<organism evidence="1">
    <name type="scientific">Octopus bimaculoides</name>
    <name type="common">California two-spotted octopus</name>
    <dbReference type="NCBI Taxonomy" id="37653"/>
    <lineage>
        <taxon>Eukaryota</taxon>
        <taxon>Metazoa</taxon>
        <taxon>Spiralia</taxon>
        <taxon>Lophotrochozoa</taxon>
        <taxon>Mollusca</taxon>
        <taxon>Cephalopoda</taxon>
        <taxon>Coleoidea</taxon>
        <taxon>Octopodiformes</taxon>
        <taxon>Octopoda</taxon>
        <taxon>Incirrata</taxon>
        <taxon>Octopodidae</taxon>
        <taxon>Octopus</taxon>
    </lineage>
</organism>
<proteinExistence type="predicted"/>